<feature type="domain" description="MutL C-terminal dimerisation" evidence="7">
    <location>
        <begin position="458"/>
        <end position="593"/>
    </location>
</feature>
<dbReference type="RefSeq" id="WP_104951598.1">
    <property type="nucleotide sequence ID" value="NZ_CP026378.1"/>
</dbReference>
<keyword evidence="9" id="KW-0255">Endonuclease</keyword>
<evidence type="ECO:0000259" key="8">
    <source>
        <dbReference type="SMART" id="SM01340"/>
    </source>
</evidence>
<sequence length="635" mass="69704">MPIQILPPQLANQIAAGEVVERPASVVKELVENSLDAGATRIDIDIEKGGAKLIRIRDNGCGISKAELAMALARHATSKITSLDDLEAIVSLGFRGEALASISSVSRLTLTSRTAEQQEAWQAYAEGRDMTVTVKPAAHPPGTTLEVLDLFYNTPARRKFMRTEKTEFAHIDEVVRRIALARFDIAISLTHNGKLVRQYRAAAQESQQLRRLGAICGATFMDHALKIEWQHGDLALRGWVADPAGARQVSELQYCYVNGRMMRDKLINHAIRQAYQEKLGGDHQPAYVLYLHIDPHQVDVNVHPAKHEVRFHQSRLVHDFIYQGVISVLQESGAESLPLTTEAAPRWQPENRQAAGGNHFSSPPPTPVEPSAPAETSPPRQPSVSAAAPRAGNGGGAGGRAAASLTGWPQQQPGYQKREGALYQQLLQTPTPAEKTPSRAQEPVAAPLRAHSQSLGRVLTVLHDSYAVVERDGQLALIALTVASRWLRQAQLEPGAEGLKPQPLLIPVRLKLAQAERQAMQRHDELLRLLGIDLQSDGQHVTLRAVPLPLRQQNLQNLIPELLGYLARQQDISSTLLAQWLARQAEVEHTHWNHSQAIALLADVERLCPALLKSPPPGLLQPIDTEKALNALKHE</sequence>
<keyword evidence="10" id="KW-1185">Reference proteome</keyword>
<dbReference type="SMART" id="SM01340">
    <property type="entry name" value="DNA_mis_repair"/>
    <property type="match status" value="1"/>
</dbReference>
<reference evidence="9 10" key="1">
    <citation type="submission" date="2018-01" db="EMBL/GenBank/DDBJ databases">
        <title>Complete and assembled Genome of Pantoea calida DSM22759T.</title>
        <authorList>
            <person name="Stevens M.J.A."/>
            <person name="Zurfluh K."/>
            <person name="Stephan R."/>
        </authorList>
    </citation>
    <scope>NUCLEOTIDE SEQUENCE [LARGE SCALE GENOMIC DNA]</scope>
    <source>
        <strain evidence="9 10">DSM 22759</strain>
    </source>
</reference>
<evidence type="ECO:0000256" key="1">
    <source>
        <dbReference type="ARBA" id="ARBA00006082"/>
    </source>
</evidence>
<dbReference type="InterPro" id="IPR036890">
    <property type="entry name" value="HATPase_C_sf"/>
</dbReference>
<keyword evidence="9" id="KW-0378">Hydrolase</keyword>
<dbReference type="InterPro" id="IPR037198">
    <property type="entry name" value="MutL_C_sf"/>
</dbReference>
<dbReference type="InterPro" id="IPR020667">
    <property type="entry name" value="DNA_mismatch_repair_MutL"/>
</dbReference>
<dbReference type="Gene3D" id="3.30.1540.20">
    <property type="entry name" value="MutL, C-terminal domain, dimerisation subdomain"/>
    <property type="match status" value="1"/>
</dbReference>
<keyword evidence="9" id="KW-0540">Nuclease</keyword>
<feature type="region of interest" description="Disordered" evidence="6">
    <location>
        <begin position="337"/>
        <end position="415"/>
    </location>
</feature>
<evidence type="ECO:0000256" key="2">
    <source>
        <dbReference type="ARBA" id="ARBA00021975"/>
    </source>
</evidence>
<name>A0ABM6S547_9GAMM</name>
<evidence type="ECO:0000313" key="10">
    <source>
        <dbReference type="Proteomes" id="UP000237673"/>
    </source>
</evidence>
<keyword evidence="3 5" id="KW-0227">DNA damage</keyword>
<gene>
    <name evidence="5" type="primary">mutL</name>
    <name evidence="9" type="ORF">C2E16_18505</name>
</gene>
<evidence type="ECO:0000259" key="7">
    <source>
        <dbReference type="SMART" id="SM00853"/>
    </source>
</evidence>
<dbReference type="InterPro" id="IPR013507">
    <property type="entry name" value="DNA_mismatch_S5_2-like"/>
</dbReference>
<dbReference type="InterPro" id="IPR020568">
    <property type="entry name" value="Ribosomal_Su5_D2-typ_SF"/>
</dbReference>
<protein>
    <recommendedName>
        <fullName evidence="2 5">DNA mismatch repair protein MutL</fullName>
    </recommendedName>
</protein>
<evidence type="ECO:0000256" key="5">
    <source>
        <dbReference type="HAMAP-Rule" id="MF_00149"/>
    </source>
</evidence>
<comment type="function">
    <text evidence="5">This protein is involved in the repair of mismatches in DNA. It is required for dam-dependent methyl-directed DNA mismatch repair. May act as a 'molecular matchmaker', a protein that promotes the formation of a stable complex between two or more DNA-binding proteins in an ATP-dependent manner without itself being part of a final effector complex.</text>
</comment>
<dbReference type="Gene3D" id="3.30.230.10">
    <property type="match status" value="1"/>
</dbReference>
<dbReference type="InterPro" id="IPR002099">
    <property type="entry name" value="MutL/Mlh/PMS"/>
</dbReference>
<dbReference type="EMBL" id="CP026378">
    <property type="protein sequence ID" value="AUY26693.1"/>
    <property type="molecule type" value="Genomic_DNA"/>
</dbReference>
<dbReference type="Pfam" id="PF01119">
    <property type="entry name" value="DNA_mis_repair"/>
    <property type="match status" value="1"/>
</dbReference>
<dbReference type="GO" id="GO:0004519">
    <property type="term" value="F:endonuclease activity"/>
    <property type="evidence" value="ECO:0007669"/>
    <property type="project" value="UniProtKB-KW"/>
</dbReference>
<evidence type="ECO:0000256" key="3">
    <source>
        <dbReference type="ARBA" id="ARBA00022763"/>
    </source>
</evidence>
<comment type="similarity">
    <text evidence="1 5">Belongs to the DNA mismatch repair MutL/HexB family.</text>
</comment>
<dbReference type="PANTHER" id="PTHR10073:SF12">
    <property type="entry name" value="DNA MISMATCH REPAIR PROTEIN MLH1"/>
    <property type="match status" value="1"/>
</dbReference>
<dbReference type="SUPFAM" id="SSF118116">
    <property type="entry name" value="DNA mismatch repair protein MutL"/>
    <property type="match status" value="1"/>
</dbReference>
<feature type="domain" description="DNA mismatch repair protein S5" evidence="8">
    <location>
        <begin position="212"/>
        <end position="330"/>
    </location>
</feature>
<evidence type="ECO:0000313" key="9">
    <source>
        <dbReference type="EMBL" id="AUY26693.1"/>
    </source>
</evidence>
<dbReference type="InterPro" id="IPR038973">
    <property type="entry name" value="MutL/Mlh/Pms-like"/>
</dbReference>
<dbReference type="Gene3D" id="3.30.565.10">
    <property type="entry name" value="Histidine kinase-like ATPase, C-terminal domain"/>
    <property type="match status" value="1"/>
</dbReference>
<accession>A0ABM6S547</accession>
<organism evidence="9 10">
    <name type="scientific">Mixta calida</name>
    <dbReference type="NCBI Taxonomy" id="665913"/>
    <lineage>
        <taxon>Bacteria</taxon>
        <taxon>Pseudomonadati</taxon>
        <taxon>Pseudomonadota</taxon>
        <taxon>Gammaproteobacteria</taxon>
        <taxon>Enterobacterales</taxon>
        <taxon>Erwiniaceae</taxon>
        <taxon>Mixta</taxon>
    </lineage>
</organism>
<dbReference type="SUPFAM" id="SSF55874">
    <property type="entry name" value="ATPase domain of HSP90 chaperone/DNA topoisomerase II/histidine kinase"/>
    <property type="match status" value="1"/>
</dbReference>
<dbReference type="InterPro" id="IPR014790">
    <property type="entry name" value="MutL_C"/>
</dbReference>
<dbReference type="NCBIfam" id="NF000948">
    <property type="entry name" value="PRK00095.1-1"/>
    <property type="match status" value="1"/>
</dbReference>
<dbReference type="CDD" id="cd03482">
    <property type="entry name" value="MutL_Trans_MutL"/>
    <property type="match status" value="1"/>
</dbReference>
<proteinExistence type="inferred from homology"/>
<dbReference type="Gene3D" id="3.30.1370.100">
    <property type="entry name" value="MutL, C-terminal domain, regulatory subdomain"/>
    <property type="match status" value="1"/>
</dbReference>
<dbReference type="CDD" id="cd16926">
    <property type="entry name" value="HATPase_MutL-MLH-PMS-like"/>
    <property type="match status" value="1"/>
</dbReference>
<dbReference type="InterPro" id="IPR042120">
    <property type="entry name" value="MutL_C_dimsub"/>
</dbReference>
<dbReference type="SMART" id="SM00853">
    <property type="entry name" value="MutL_C"/>
    <property type="match status" value="1"/>
</dbReference>
<dbReference type="GeneID" id="84633463"/>
<dbReference type="Proteomes" id="UP000237673">
    <property type="component" value="Chromosome"/>
</dbReference>
<dbReference type="HAMAP" id="MF_00149">
    <property type="entry name" value="DNA_mis_repair"/>
    <property type="match status" value="1"/>
</dbReference>
<dbReference type="InterPro" id="IPR042121">
    <property type="entry name" value="MutL_C_regsub"/>
</dbReference>
<dbReference type="InterPro" id="IPR014762">
    <property type="entry name" value="DNA_mismatch_repair_CS"/>
</dbReference>
<dbReference type="InterPro" id="IPR014721">
    <property type="entry name" value="Ribsml_uS5_D2-typ_fold_subgr"/>
</dbReference>
<dbReference type="NCBIfam" id="TIGR00585">
    <property type="entry name" value="mutl"/>
    <property type="match status" value="1"/>
</dbReference>
<dbReference type="SUPFAM" id="SSF54211">
    <property type="entry name" value="Ribosomal protein S5 domain 2-like"/>
    <property type="match status" value="1"/>
</dbReference>
<dbReference type="PROSITE" id="PS00058">
    <property type="entry name" value="DNA_MISMATCH_REPAIR_1"/>
    <property type="match status" value="1"/>
</dbReference>
<evidence type="ECO:0000256" key="6">
    <source>
        <dbReference type="SAM" id="MobiDB-lite"/>
    </source>
</evidence>
<keyword evidence="4 5" id="KW-0234">DNA repair</keyword>
<dbReference type="Pfam" id="PF13589">
    <property type="entry name" value="HATPase_c_3"/>
    <property type="match status" value="1"/>
</dbReference>
<evidence type="ECO:0000256" key="4">
    <source>
        <dbReference type="ARBA" id="ARBA00023204"/>
    </source>
</evidence>
<dbReference type="PANTHER" id="PTHR10073">
    <property type="entry name" value="DNA MISMATCH REPAIR PROTEIN MLH, PMS, MUTL"/>
    <property type="match status" value="1"/>
</dbReference>
<dbReference type="Pfam" id="PF08676">
    <property type="entry name" value="MutL_C"/>
    <property type="match status" value="1"/>
</dbReference>